<keyword evidence="5 10" id="KW-0812">Transmembrane</keyword>
<keyword evidence="14" id="KW-1185">Reference proteome</keyword>
<keyword evidence="4 11" id="KW-0500">Molybdenum</keyword>
<keyword evidence="8 10" id="KW-0472">Membrane</keyword>
<comment type="caution">
    <text evidence="11">Lacks conserved residue(s) required for the propagation of feature annotation.</text>
</comment>
<dbReference type="Pfam" id="PF00528">
    <property type="entry name" value="BPD_transp_1"/>
    <property type="match status" value="1"/>
</dbReference>
<protein>
    <recommendedName>
        <fullName evidence="11">Molybdenum transport system permease</fullName>
    </recommendedName>
</protein>
<evidence type="ECO:0000256" key="2">
    <source>
        <dbReference type="ARBA" id="ARBA00011779"/>
    </source>
</evidence>
<comment type="caution">
    <text evidence="13">The sequence shown here is derived from an EMBL/GenBank/DDBJ whole genome shotgun (WGS) entry which is preliminary data.</text>
</comment>
<dbReference type="NCBIfam" id="TIGR01581">
    <property type="entry name" value="Mo_ABC_porter"/>
    <property type="match status" value="1"/>
</dbReference>
<dbReference type="NCBIfam" id="TIGR02141">
    <property type="entry name" value="modB_ABC"/>
    <property type="match status" value="1"/>
</dbReference>
<feature type="transmembrane region" description="Helical" evidence="10">
    <location>
        <begin position="246"/>
        <end position="264"/>
    </location>
</feature>
<feature type="transmembrane region" description="Helical" evidence="10">
    <location>
        <begin position="20"/>
        <end position="42"/>
    </location>
</feature>
<dbReference type="Proteomes" id="UP000612362">
    <property type="component" value="Unassembled WGS sequence"/>
</dbReference>
<keyword evidence="7" id="KW-0764">Sulfate transport</keyword>
<dbReference type="GO" id="GO:0005886">
    <property type="term" value="C:plasma membrane"/>
    <property type="evidence" value="ECO:0007669"/>
    <property type="project" value="UniProtKB-SubCell"/>
</dbReference>
<evidence type="ECO:0000256" key="5">
    <source>
        <dbReference type="ARBA" id="ARBA00022692"/>
    </source>
</evidence>
<evidence type="ECO:0000256" key="6">
    <source>
        <dbReference type="ARBA" id="ARBA00022989"/>
    </source>
</evidence>
<dbReference type="GO" id="GO:0015098">
    <property type="term" value="F:molybdate ion transmembrane transporter activity"/>
    <property type="evidence" value="ECO:0007669"/>
    <property type="project" value="UniProtKB-UniRule"/>
</dbReference>
<evidence type="ECO:0000256" key="4">
    <source>
        <dbReference type="ARBA" id="ARBA00022505"/>
    </source>
</evidence>
<gene>
    <name evidence="13" type="ORF">KSX_25340</name>
</gene>
<evidence type="ECO:0000256" key="3">
    <source>
        <dbReference type="ARBA" id="ARBA00022448"/>
    </source>
</evidence>
<sequence length="273" mass="29755">MEQARTYTGWGRWSNGLFRAGIGLLSTLFLLFLGVPLLALLFRESPSAIWNELQQPETLLALRISLITTTLSTLFAIVLGLPVAYLLARKHFRGIGLLETLVTMPTVLPPVVAGVALLLTFGRMGLLGSYLSTFGITIPFTTIAVVMAQTFIAAPFFINSAKAGLEQMDQRYEQAAYTLRASPWYTFWRVTLPMVRPALLSGTGLAWARALGEFGATITFAGNFPGTTQTLPTAIYIASQDDLEQAIAISIVLLAVSFGLLLALRIRRRSPSL</sequence>
<proteinExistence type="inferred from homology"/>
<evidence type="ECO:0000256" key="1">
    <source>
        <dbReference type="ARBA" id="ARBA00004141"/>
    </source>
</evidence>
<dbReference type="SUPFAM" id="SSF161098">
    <property type="entry name" value="MetI-like"/>
    <property type="match status" value="1"/>
</dbReference>
<dbReference type="PANTHER" id="PTHR30406">
    <property type="entry name" value="SULFATE TRANSPORT SYSTEM PERMEASE PROTEIN"/>
    <property type="match status" value="1"/>
</dbReference>
<keyword evidence="6 10" id="KW-1133">Transmembrane helix</keyword>
<evidence type="ECO:0000256" key="11">
    <source>
        <dbReference type="RuleBase" id="RU365097"/>
    </source>
</evidence>
<dbReference type="InterPro" id="IPR005667">
    <property type="entry name" value="Sulph_transpt2"/>
</dbReference>
<dbReference type="AlphaFoldDB" id="A0A8J3HYM0"/>
<accession>A0A8J3HYM0</accession>
<organism evidence="13 14">
    <name type="scientific">Ktedonospora formicarum</name>
    <dbReference type="NCBI Taxonomy" id="2778364"/>
    <lineage>
        <taxon>Bacteria</taxon>
        <taxon>Bacillati</taxon>
        <taxon>Chloroflexota</taxon>
        <taxon>Ktedonobacteria</taxon>
        <taxon>Ktedonobacterales</taxon>
        <taxon>Ktedonobacteraceae</taxon>
        <taxon>Ktedonospora</taxon>
    </lineage>
</organism>
<dbReference type="PROSITE" id="PS50928">
    <property type="entry name" value="ABC_TM1"/>
    <property type="match status" value="1"/>
</dbReference>
<dbReference type="CDD" id="cd06261">
    <property type="entry name" value="TM_PBP2"/>
    <property type="match status" value="1"/>
</dbReference>
<keyword evidence="3 10" id="KW-0813">Transport</keyword>
<reference evidence="13" key="1">
    <citation type="submission" date="2020-10" db="EMBL/GenBank/DDBJ databases">
        <title>Taxonomic study of unclassified bacteria belonging to the class Ktedonobacteria.</title>
        <authorList>
            <person name="Yabe S."/>
            <person name="Wang C.M."/>
            <person name="Zheng Y."/>
            <person name="Sakai Y."/>
            <person name="Cavaletti L."/>
            <person name="Monciardini P."/>
            <person name="Donadio S."/>
        </authorList>
    </citation>
    <scope>NUCLEOTIDE SEQUENCE</scope>
    <source>
        <strain evidence="13">SOSP1-1</strain>
    </source>
</reference>
<comment type="function">
    <text evidence="11">Part of the binding-protein-dependent transport system for molybdenum; probably responsible for the translocation of the substrate across the membrane.</text>
</comment>
<dbReference type="GO" id="GO:0015419">
    <property type="term" value="F:ABC-type sulfate transporter activity"/>
    <property type="evidence" value="ECO:0007669"/>
    <property type="project" value="InterPro"/>
</dbReference>
<evidence type="ECO:0000256" key="7">
    <source>
        <dbReference type="ARBA" id="ARBA00023032"/>
    </source>
</evidence>
<evidence type="ECO:0000259" key="12">
    <source>
        <dbReference type="PROSITE" id="PS50928"/>
    </source>
</evidence>
<comment type="function">
    <text evidence="9">Part of the ABC transporter complex CysAWTP (TC 3.A.1.6.1) involved in sulfate/thiosulfate import. Probably responsible for the translocation of the substrate across the membrane.</text>
</comment>
<feature type="transmembrane region" description="Helical" evidence="10">
    <location>
        <begin position="138"/>
        <end position="158"/>
    </location>
</feature>
<name>A0A8J3HYM0_9CHLR</name>
<comment type="similarity">
    <text evidence="11">Belongs to the binding-protein-dependent transport system permease family. CysTW subfamily.</text>
</comment>
<feature type="transmembrane region" description="Helical" evidence="10">
    <location>
        <begin position="62"/>
        <end position="87"/>
    </location>
</feature>
<dbReference type="InterPro" id="IPR035906">
    <property type="entry name" value="MetI-like_sf"/>
</dbReference>
<evidence type="ECO:0000256" key="9">
    <source>
        <dbReference type="ARBA" id="ARBA00025323"/>
    </source>
</evidence>
<dbReference type="InterPro" id="IPR006469">
    <property type="entry name" value="NifC_ABC_porter"/>
</dbReference>
<dbReference type="InterPro" id="IPR000515">
    <property type="entry name" value="MetI-like"/>
</dbReference>
<evidence type="ECO:0000256" key="8">
    <source>
        <dbReference type="ARBA" id="ARBA00023136"/>
    </source>
</evidence>
<comment type="subcellular location">
    <subcellularLocation>
        <location evidence="10">Cell membrane</location>
        <topology evidence="10">Multi-pass membrane protein</topology>
    </subcellularLocation>
    <subcellularLocation>
        <location evidence="1">Membrane</location>
        <topology evidence="1">Multi-pass membrane protein</topology>
    </subcellularLocation>
</comment>
<dbReference type="EMBL" id="BNJF01000001">
    <property type="protein sequence ID" value="GHO44371.1"/>
    <property type="molecule type" value="Genomic_DNA"/>
</dbReference>
<dbReference type="InterPro" id="IPR011867">
    <property type="entry name" value="ModB_ABC"/>
</dbReference>
<dbReference type="PANTHER" id="PTHR30406:SF8">
    <property type="entry name" value="SULFATE TRANSPORT SYSTEM PERMEASE PROTEIN CYST"/>
    <property type="match status" value="1"/>
</dbReference>
<evidence type="ECO:0000256" key="10">
    <source>
        <dbReference type="RuleBase" id="RU363032"/>
    </source>
</evidence>
<comment type="subunit">
    <text evidence="2">The complex is composed of two ATP-binding proteins (CysA), two transmembrane proteins (CysT and CysW) and a solute-binding protein (CysP).</text>
</comment>
<keyword evidence="11" id="KW-1003">Cell membrane</keyword>
<dbReference type="Gene3D" id="1.10.3720.10">
    <property type="entry name" value="MetI-like"/>
    <property type="match status" value="1"/>
</dbReference>
<dbReference type="RefSeq" id="WP_220193771.1">
    <property type="nucleotide sequence ID" value="NZ_BNJF01000001.1"/>
</dbReference>
<feature type="domain" description="ABC transmembrane type-1" evidence="12">
    <location>
        <begin position="62"/>
        <end position="264"/>
    </location>
</feature>
<evidence type="ECO:0000313" key="14">
    <source>
        <dbReference type="Proteomes" id="UP000612362"/>
    </source>
</evidence>
<evidence type="ECO:0000313" key="13">
    <source>
        <dbReference type="EMBL" id="GHO44371.1"/>
    </source>
</evidence>